<protein>
    <recommendedName>
        <fullName evidence="4">Secreted protein</fullName>
    </recommendedName>
</protein>
<comment type="caution">
    <text evidence="2">The sequence shown here is derived from an EMBL/GenBank/DDBJ whole genome shotgun (WGS) entry which is preliminary data.</text>
</comment>
<dbReference type="AlphaFoldDB" id="A0A0B2UWF0"/>
<gene>
    <name evidence="2" type="ORF">Tcan_11053</name>
</gene>
<evidence type="ECO:0000313" key="2">
    <source>
        <dbReference type="EMBL" id="KHN73574.1"/>
    </source>
</evidence>
<evidence type="ECO:0008006" key="4">
    <source>
        <dbReference type="Google" id="ProtNLM"/>
    </source>
</evidence>
<keyword evidence="3" id="KW-1185">Reference proteome</keyword>
<evidence type="ECO:0000256" key="1">
    <source>
        <dbReference type="SAM" id="SignalP"/>
    </source>
</evidence>
<dbReference type="Proteomes" id="UP000031036">
    <property type="component" value="Unassembled WGS sequence"/>
</dbReference>
<name>A0A0B2UWF0_TOXCA</name>
<feature type="chain" id="PRO_5002077692" description="Secreted protein" evidence="1">
    <location>
        <begin position="24"/>
        <end position="172"/>
    </location>
</feature>
<proteinExistence type="predicted"/>
<dbReference type="EMBL" id="JPKZ01003102">
    <property type="protein sequence ID" value="KHN73574.1"/>
    <property type="molecule type" value="Genomic_DNA"/>
</dbReference>
<sequence length="172" mass="19698">MPSCRRAPNAFATFFGRTRCAAAAELLVFVVSPLACQVPLCNAALHICFEKRTSCAHTQKRPKQEPQRFSSCKPVSKRRCAERVRAGFSTRRLRYKRSALMPVSLSARPTDARRTTPLTATHRYFQQATIHERYFCFSFLSSYFPYSISPPCSSHRTIFIQKLLNLNSLRRS</sequence>
<reference evidence="2 3" key="1">
    <citation type="submission" date="2014-11" db="EMBL/GenBank/DDBJ databases">
        <title>Genetic blueprint of the zoonotic pathogen Toxocara canis.</title>
        <authorList>
            <person name="Zhu X.-Q."/>
            <person name="Korhonen P.K."/>
            <person name="Cai H."/>
            <person name="Young N.D."/>
            <person name="Nejsum P."/>
            <person name="von Samson-Himmelstjerna G."/>
            <person name="Boag P.R."/>
            <person name="Tan P."/>
            <person name="Li Q."/>
            <person name="Min J."/>
            <person name="Yang Y."/>
            <person name="Wang X."/>
            <person name="Fang X."/>
            <person name="Hall R.S."/>
            <person name="Hofmann A."/>
            <person name="Sternberg P.W."/>
            <person name="Jex A.R."/>
            <person name="Gasser R.B."/>
        </authorList>
    </citation>
    <scope>NUCLEOTIDE SEQUENCE [LARGE SCALE GENOMIC DNA]</scope>
    <source>
        <strain evidence="2">PN_DK_2014</strain>
    </source>
</reference>
<accession>A0A0B2UWF0</accession>
<organism evidence="2 3">
    <name type="scientific">Toxocara canis</name>
    <name type="common">Canine roundworm</name>
    <dbReference type="NCBI Taxonomy" id="6265"/>
    <lineage>
        <taxon>Eukaryota</taxon>
        <taxon>Metazoa</taxon>
        <taxon>Ecdysozoa</taxon>
        <taxon>Nematoda</taxon>
        <taxon>Chromadorea</taxon>
        <taxon>Rhabditida</taxon>
        <taxon>Spirurina</taxon>
        <taxon>Ascaridomorpha</taxon>
        <taxon>Ascaridoidea</taxon>
        <taxon>Toxocaridae</taxon>
        <taxon>Toxocara</taxon>
    </lineage>
</organism>
<feature type="signal peptide" evidence="1">
    <location>
        <begin position="1"/>
        <end position="23"/>
    </location>
</feature>
<evidence type="ECO:0000313" key="3">
    <source>
        <dbReference type="Proteomes" id="UP000031036"/>
    </source>
</evidence>
<keyword evidence="1" id="KW-0732">Signal</keyword>